<comment type="caution">
    <text evidence="1">The sequence shown here is derived from an EMBL/GenBank/DDBJ whole genome shotgun (WGS) entry which is preliminary data.</text>
</comment>
<dbReference type="Proteomes" id="UP000037122">
    <property type="component" value="Unassembled WGS sequence"/>
</dbReference>
<organism evidence="1 2">
    <name type="scientific">Candidozyma auris</name>
    <name type="common">Yeast</name>
    <name type="synonym">Candida auris</name>
    <dbReference type="NCBI Taxonomy" id="498019"/>
    <lineage>
        <taxon>Eukaryota</taxon>
        <taxon>Fungi</taxon>
        <taxon>Dikarya</taxon>
        <taxon>Ascomycota</taxon>
        <taxon>Saccharomycotina</taxon>
        <taxon>Pichiomycetes</taxon>
        <taxon>Metschnikowiaceae</taxon>
        <taxon>Candidozyma</taxon>
    </lineage>
</organism>
<reference evidence="2" key="1">
    <citation type="journal article" date="2015" name="BMC Genomics">
        <title>Draft genome of a commonly misdiagnosed multidrug resistant pathogen Candida auris.</title>
        <authorList>
            <person name="Chatterjee S."/>
            <person name="Alampalli S.V."/>
            <person name="Nageshan R.K."/>
            <person name="Chettiar S.T."/>
            <person name="Joshi S."/>
            <person name="Tatu U.S."/>
        </authorList>
    </citation>
    <scope>NUCLEOTIDE SEQUENCE [LARGE SCALE GENOMIC DNA]</scope>
    <source>
        <strain evidence="2">6684</strain>
    </source>
</reference>
<name>A0A0L0P619_CANAR</name>
<dbReference type="VEuPathDB" id="FungiDB:QG37_01005"/>
<gene>
    <name evidence="1" type="ORF">QG37_01005</name>
</gene>
<evidence type="ECO:0000313" key="1">
    <source>
        <dbReference type="EMBL" id="KNE01670.1"/>
    </source>
</evidence>
<proteinExistence type="predicted"/>
<evidence type="ECO:0000313" key="2">
    <source>
        <dbReference type="Proteomes" id="UP000037122"/>
    </source>
</evidence>
<protein>
    <submittedName>
        <fullName evidence="1">Uncharacterized protein</fullName>
    </submittedName>
</protein>
<sequence length="79" mass="8962">MENDPYLGLLSRVASWYMAGRLMKIAKRSKSCDRKHGLKAFSAVGTNGFRRALGPHISGSDSFGIIEGKYWRKKRMKKL</sequence>
<dbReference type="AlphaFoldDB" id="A0A0L0P619"/>
<accession>A0A0L0P619</accession>
<dbReference type="EMBL" id="LGST01000008">
    <property type="protein sequence ID" value="KNE01670.1"/>
    <property type="molecule type" value="Genomic_DNA"/>
</dbReference>